<dbReference type="Gene3D" id="1.10.3470.10">
    <property type="entry name" value="ABC transporter involved in vitamin B12 uptake, BtuC"/>
    <property type="match status" value="1"/>
</dbReference>
<dbReference type="InterPro" id="IPR037294">
    <property type="entry name" value="ABC_BtuC-like"/>
</dbReference>
<evidence type="ECO:0000256" key="5">
    <source>
        <dbReference type="ARBA" id="ARBA00022692"/>
    </source>
</evidence>
<comment type="similarity">
    <text evidence="2">Belongs to the binding-protein-dependent transport system permease family. FecCD subfamily.</text>
</comment>
<evidence type="ECO:0000256" key="6">
    <source>
        <dbReference type="ARBA" id="ARBA00022989"/>
    </source>
</evidence>
<feature type="transmembrane region" description="Helical" evidence="8">
    <location>
        <begin position="203"/>
        <end position="223"/>
    </location>
</feature>
<dbReference type="InterPro" id="IPR000522">
    <property type="entry name" value="ABC_transptr_permease_BtuC"/>
</dbReference>
<reference evidence="9 10" key="1">
    <citation type="journal article" date="2015" name="MBio">
        <title>Genome-Resolved Metagenomic Analysis Reveals Roles for Candidate Phyla and Other Microbial Community Members in Biogeochemical Transformations in Oil Reservoirs.</title>
        <authorList>
            <person name="Hu P."/>
            <person name="Tom L."/>
            <person name="Singh A."/>
            <person name="Thomas B.C."/>
            <person name="Baker B.J."/>
            <person name="Piceno Y.M."/>
            <person name="Andersen G.L."/>
            <person name="Banfield J.F."/>
        </authorList>
    </citation>
    <scope>NUCLEOTIDE SEQUENCE [LARGE SCALE GENOMIC DNA]</scope>
    <source>
        <strain evidence="9">46_26</strain>
    </source>
</reference>
<dbReference type="EMBL" id="LGFG01000051">
    <property type="protein sequence ID" value="KUK23114.1"/>
    <property type="molecule type" value="Genomic_DNA"/>
</dbReference>
<feature type="transmembrane region" description="Helical" evidence="8">
    <location>
        <begin position="162"/>
        <end position="183"/>
    </location>
</feature>
<keyword evidence="6 8" id="KW-1133">Transmembrane helix</keyword>
<dbReference type="GO" id="GO:0022857">
    <property type="term" value="F:transmembrane transporter activity"/>
    <property type="evidence" value="ECO:0007669"/>
    <property type="project" value="InterPro"/>
</dbReference>
<dbReference type="GO" id="GO:0033214">
    <property type="term" value="P:siderophore-iron import into cell"/>
    <property type="evidence" value="ECO:0007669"/>
    <property type="project" value="TreeGrafter"/>
</dbReference>
<evidence type="ECO:0000256" key="3">
    <source>
        <dbReference type="ARBA" id="ARBA00022448"/>
    </source>
</evidence>
<keyword evidence="3" id="KW-0813">Transport</keyword>
<gene>
    <name evidence="9" type="ORF">XD57_0792</name>
</gene>
<keyword evidence="5 8" id="KW-0812">Transmembrane</keyword>
<evidence type="ECO:0000313" key="9">
    <source>
        <dbReference type="EMBL" id="KUK23114.1"/>
    </source>
</evidence>
<sequence>MVIYKNYVAKRIFTILFLSFLLVLVGIYSLSHGGYSLSLKDIIGAFLGKGDRKAQLVIWSVRFPRVVTGILVGASLAVSGAVMQGVLKNPLASPFTTGTSHGAMFGASLAIALGAGYSESTGSVTLNNPYTIALFAFLGAMSSSLVILLIGKLKEITPEAIVLMGVAMGSLFTAATTLIQYFADDLELATMVYWSFGDLGRTTWRENLILLVVFLTVFAYFLWKAWDINAMVVGDEIAKSTGIEVEKVRLILVMLSTLLTAISVAFVGIIGFIGLLAPHMMRILFGEDYRFLIPLSALCGSVLLLSADTVARVLLSPTVLPVGIVTSFLGAPLFIYLLLHGEER</sequence>
<proteinExistence type="inferred from homology"/>
<protein>
    <submittedName>
        <fullName evidence="9">Iron(III) ABC transporter, permease protein, putative</fullName>
    </submittedName>
</protein>
<feature type="transmembrane region" description="Helical" evidence="8">
    <location>
        <begin position="289"/>
        <end position="307"/>
    </location>
</feature>
<feature type="transmembrane region" description="Helical" evidence="8">
    <location>
        <begin position="66"/>
        <end position="87"/>
    </location>
</feature>
<evidence type="ECO:0000256" key="1">
    <source>
        <dbReference type="ARBA" id="ARBA00004651"/>
    </source>
</evidence>
<feature type="transmembrane region" description="Helical" evidence="8">
    <location>
        <begin position="319"/>
        <end position="339"/>
    </location>
</feature>
<evidence type="ECO:0000256" key="8">
    <source>
        <dbReference type="SAM" id="Phobius"/>
    </source>
</evidence>
<dbReference type="FunFam" id="1.10.3470.10:FF:000001">
    <property type="entry name" value="Vitamin B12 ABC transporter permease BtuC"/>
    <property type="match status" value="1"/>
</dbReference>
<feature type="transmembrane region" description="Helical" evidence="8">
    <location>
        <begin position="12"/>
        <end position="31"/>
    </location>
</feature>
<evidence type="ECO:0000256" key="2">
    <source>
        <dbReference type="ARBA" id="ARBA00007935"/>
    </source>
</evidence>
<feature type="transmembrane region" description="Helical" evidence="8">
    <location>
        <begin position="250"/>
        <end position="277"/>
    </location>
</feature>
<dbReference type="SUPFAM" id="SSF81345">
    <property type="entry name" value="ABC transporter involved in vitamin B12 uptake, BtuC"/>
    <property type="match status" value="1"/>
</dbReference>
<dbReference type="AlphaFoldDB" id="A0A101EQN6"/>
<dbReference type="GO" id="GO:0005886">
    <property type="term" value="C:plasma membrane"/>
    <property type="evidence" value="ECO:0007669"/>
    <property type="project" value="UniProtKB-SubCell"/>
</dbReference>
<accession>A0A101EQN6</accession>
<dbReference type="Proteomes" id="UP000058636">
    <property type="component" value="Unassembled WGS sequence"/>
</dbReference>
<dbReference type="PANTHER" id="PTHR30472:SF25">
    <property type="entry name" value="ABC TRANSPORTER PERMEASE PROTEIN MJ0876-RELATED"/>
    <property type="match status" value="1"/>
</dbReference>
<organism evidence="9 10">
    <name type="scientific">Thermotoga petrophila</name>
    <dbReference type="NCBI Taxonomy" id="93929"/>
    <lineage>
        <taxon>Bacteria</taxon>
        <taxon>Thermotogati</taxon>
        <taxon>Thermotogota</taxon>
        <taxon>Thermotogae</taxon>
        <taxon>Thermotogales</taxon>
        <taxon>Thermotogaceae</taxon>
        <taxon>Thermotoga</taxon>
    </lineage>
</organism>
<dbReference type="Pfam" id="PF01032">
    <property type="entry name" value="FecCD"/>
    <property type="match status" value="1"/>
</dbReference>
<name>A0A101EQN6_9THEM</name>
<feature type="transmembrane region" description="Helical" evidence="8">
    <location>
        <begin position="99"/>
        <end position="118"/>
    </location>
</feature>
<comment type="subcellular location">
    <subcellularLocation>
        <location evidence="1">Cell membrane</location>
        <topology evidence="1">Multi-pass membrane protein</topology>
    </subcellularLocation>
</comment>
<keyword evidence="7 8" id="KW-0472">Membrane</keyword>
<dbReference type="PATRIC" id="fig|93930.3.peg.1643"/>
<evidence type="ECO:0000313" key="10">
    <source>
        <dbReference type="Proteomes" id="UP000058636"/>
    </source>
</evidence>
<comment type="caution">
    <text evidence="9">The sequence shown here is derived from an EMBL/GenBank/DDBJ whole genome shotgun (WGS) entry which is preliminary data.</text>
</comment>
<evidence type="ECO:0000256" key="4">
    <source>
        <dbReference type="ARBA" id="ARBA00022475"/>
    </source>
</evidence>
<dbReference type="PANTHER" id="PTHR30472">
    <property type="entry name" value="FERRIC ENTEROBACTIN TRANSPORT SYSTEM PERMEASE PROTEIN"/>
    <property type="match status" value="1"/>
</dbReference>
<keyword evidence="4" id="KW-1003">Cell membrane</keyword>
<evidence type="ECO:0000256" key="7">
    <source>
        <dbReference type="ARBA" id="ARBA00023136"/>
    </source>
</evidence>
<dbReference type="RefSeq" id="WP_012310732.1">
    <property type="nucleotide sequence ID" value="NZ_DAITJQ010000002.1"/>
</dbReference>
<dbReference type="CDD" id="cd06550">
    <property type="entry name" value="TM_ABC_iron-siderophores_like"/>
    <property type="match status" value="1"/>
</dbReference>
<feature type="transmembrane region" description="Helical" evidence="8">
    <location>
        <begin position="130"/>
        <end position="150"/>
    </location>
</feature>